<evidence type="ECO:0000313" key="13">
    <source>
        <dbReference type="Proteomes" id="UP000243723"/>
    </source>
</evidence>
<dbReference type="InterPro" id="IPR038552">
    <property type="entry name" value="Tim21_IMS_sf"/>
</dbReference>
<evidence type="ECO:0000256" key="9">
    <source>
        <dbReference type="ARBA" id="ARBA00023136"/>
    </source>
</evidence>
<keyword evidence="5 11" id="KW-0999">Mitochondrion inner membrane</keyword>
<dbReference type="InterPro" id="IPR013261">
    <property type="entry name" value="Tim21"/>
</dbReference>
<evidence type="ECO:0000256" key="8">
    <source>
        <dbReference type="ARBA" id="ARBA00023128"/>
    </source>
</evidence>
<evidence type="ECO:0000256" key="10">
    <source>
        <dbReference type="ARBA" id="ARBA00060204"/>
    </source>
</evidence>
<dbReference type="Proteomes" id="UP000243723">
    <property type="component" value="Unassembled WGS sequence"/>
</dbReference>
<proteinExistence type="inferred from homology"/>
<gene>
    <name evidence="12" type="ORF">B9Z65_1305</name>
</gene>
<dbReference type="STRING" id="40998.A0A2P7YQ94"/>
<organism evidence="12 13">
    <name type="scientific">Elsinoe australis</name>
    <dbReference type="NCBI Taxonomy" id="40998"/>
    <lineage>
        <taxon>Eukaryota</taxon>
        <taxon>Fungi</taxon>
        <taxon>Dikarya</taxon>
        <taxon>Ascomycota</taxon>
        <taxon>Pezizomycotina</taxon>
        <taxon>Dothideomycetes</taxon>
        <taxon>Dothideomycetidae</taxon>
        <taxon>Myriangiales</taxon>
        <taxon>Elsinoaceae</taxon>
        <taxon>Elsinoe</taxon>
    </lineage>
</organism>
<comment type="subunit">
    <text evidence="11">Component of the TIM23 complex.</text>
</comment>
<comment type="function">
    <text evidence="10">Essential component of the TIM23 complex, a complex that mediates the translocation of transit peptide-containing proteins across the mitochondrial inner membrane. Required to keep the TOM and the TIM23 complexes in close contact. At some point, it is released from the TOM23 complex to allow protein translocation into the mitochondrial matrix.</text>
</comment>
<keyword evidence="8 11" id="KW-0496">Mitochondrion</keyword>
<evidence type="ECO:0000256" key="4">
    <source>
        <dbReference type="ARBA" id="ARBA00022692"/>
    </source>
</evidence>
<evidence type="ECO:0000313" key="12">
    <source>
        <dbReference type="EMBL" id="PSK38114.1"/>
    </source>
</evidence>
<sequence length="256" mass="28484">MPPPRIRLAASLLHTPSSALFRTSASRNLLRLTYRPASTSSSNTSNRKSISLTTDTGRIPWSSLTVREKAVRSTQQSFNFLLVLVGIGLTAGVSYVLYLEVFSPSSKTAVFNSVVKRIRSDPRCIDILVGDSPSRADGTRSWSINLNPFGKGSLGSEISAYGEGSWSRWARNRVVSSDTEKDRRGTEHMHMHFYVSGPKAEGTVWVHMTRAQGGQWEEYYLALEPKGSGERVVLEDKRGQREQGVKGGKMFGVRWW</sequence>
<keyword evidence="11" id="KW-0811">Translocation</keyword>
<dbReference type="Gene3D" id="3.10.450.320">
    <property type="entry name" value="Mitochondrial import inner membrane translocase subunit Tim21"/>
    <property type="match status" value="1"/>
</dbReference>
<dbReference type="PANTHER" id="PTHR13032">
    <property type="entry name" value="MITOCHONDRIAL IMPORT INNER MEMBRANE TRANSLOCASE SUBUNIT TIM21"/>
    <property type="match status" value="1"/>
</dbReference>
<reference evidence="12 13" key="1">
    <citation type="submission" date="2017-05" db="EMBL/GenBank/DDBJ databases">
        <title>Draft genome sequence of Elsinoe australis.</title>
        <authorList>
            <person name="Cheng Q."/>
        </authorList>
    </citation>
    <scope>NUCLEOTIDE SEQUENCE [LARGE SCALE GENOMIC DNA]</scope>
    <source>
        <strain evidence="12 13">NL1</strain>
    </source>
</reference>
<dbReference type="FunFam" id="3.10.450.320:FF:000002">
    <property type="entry name" value="Mitochondrial import inner membrane translocase subunit tim21"/>
    <property type="match status" value="1"/>
</dbReference>
<keyword evidence="7 11" id="KW-1133">Transmembrane helix</keyword>
<keyword evidence="9 11" id="KW-0472">Membrane</keyword>
<dbReference type="EMBL" id="NHZQ01000404">
    <property type="protein sequence ID" value="PSK38114.1"/>
    <property type="molecule type" value="Genomic_DNA"/>
</dbReference>
<keyword evidence="4 11" id="KW-0812">Transmembrane</keyword>
<comment type="similarity">
    <text evidence="2 11">Belongs to the TIM21 family.</text>
</comment>
<keyword evidence="6" id="KW-0809">Transit peptide</keyword>
<dbReference type="OrthoDB" id="436405at2759"/>
<evidence type="ECO:0000256" key="3">
    <source>
        <dbReference type="ARBA" id="ARBA00020726"/>
    </source>
</evidence>
<name>A0A2P7YQ94_9PEZI</name>
<evidence type="ECO:0000256" key="1">
    <source>
        <dbReference type="ARBA" id="ARBA00004434"/>
    </source>
</evidence>
<evidence type="ECO:0000256" key="11">
    <source>
        <dbReference type="RuleBase" id="RU367142"/>
    </source>
</evidence>
<comment type="subcellular location">
    <subcellularLocation>
        <location evidence="1 11">Mitochondrion inner membrane</location>
        <topology evidence="1 11">Single-pass membrane protein</topology>
    </subcellularLocation>
</comment>
<dbReference type="PANTHER" id="PTHR13032:SF6">
    <property type="entry name" value="MITOCHONDRIAL IMPORT INNER MEMBRANE TRANSLOCASE SUBUNIT TIM21"/>
    <property type="match status" value="1"/>
</dbReference>
<keyword evidence="11" id="KW-0813">Transport</keyword>
<keyword evidence="13" id="KW-1185">Reference proteome</keyword>
<feature type="transmembrane region" description="Helical" evidence="11">
    <location>
        <begin position="77"/>
        <end position="98"/>
    </location>
</feature>
<dbReference type="Pfam" id="PF08294">
    <property type="entry name" value="TIM21"/>
    <property type="match status" value="1"/>
</dbReference>
<evidence type="ECO:0000256" key="5">
    <source>
        <dbReference type="ARBA" id="ARBA00022792"/>
    </source>
</evidence>
<accession>A0A2P7YQ94</accession>
<evidence type="ECO:0000256" key="2">
    <source>
        <dbReference type="ARBA" id="ARBA00010867"/>
    </source>
</evidence>
<keyword evidence="11" id="KW-0653">Protein transport</keyword>
<comment type="caution">
    <text evidence="12">The sequence shown here is derived from an EMBL/GenBank/DDBJ whole genome shotgun (WGS) entry which is preliminary data.</text>
</comment>
<protein>
    <recommendedName>
        <fullName evidence="3 11">Mitochondrial import inner membrane translocase subunit Tim21</fullName>
    </recommendedName>
</protein>
<dbReference type="AlphaFoldDB" id="A0A2P7YQ94"/>
<dbReference type="GO" id="GO:0030150">
    <property type="term" value="P:protein import into mitochondrial matrix"/>
    <property type="evidence" value="ECO:0007669"/>
    <property type="project" value="UniProtKB-UniRule"/>
</dbReference>
<evidence type="ECO:0000256" key="7">
    <source>
        <dbReference type="ARBA" id="ARBA00022989"/>
    </source>
</evidence>
<dbReference type="GO" id="GO:0005744">
    <property type="term" value="C:TIM23 mitochondrial import inner membrane translocase complex"/>
    <property type="evidence" value="ECO:0007669"/>
    <property type="project" value="UniProtKB-UniRule"/>
</dbReference>
<evidence type="ECO:0000256" key="6">
    <source>
        <dbReference type="ARBA" id="ARBA00022946"/>
    </source>
</evidence>